<keyword evidence="2" id="KW-0004">4Fe-4S</keyword>
<organism evidence="7">
    <name type="scientific">Pseudothermotoga hypogea</name>
    <dbReference type="NCBI Taxonomy" id="57487"/>
    <lineage>
        <taxon>Bacteria</taxon>
        <taxon>Thermotogati</taxon>
        <taxon>Thermotogota</taxon>
        <taxon>Thermotogae</taxon>
        <taxon>Thermotogales</taxon>
        <taxon>Thermotogaceae</taxon>
        <taxon>Pseudothermotoga</taxon>
    </lineage>
</organism>
<comment type="cofactor">
    <cofactor evidence="1">
        <name>[4Fe-4S] cluster</name>
        <dbReference type="ChEBI" id="CHEBI:49883"/>
    </cofactor>
</comment>
<dbReference type="SFLD" id="SFLDG01066">
    <property type="entry name" value="organic_radical-activating_enz"/>
    <property type="match status" value="1"/>
</dbReference>
<reference evidence="7" key="1">
    <citation type="journal article" date="2020" name="mSystems">
        <title>Genome- and Community-Level Interaction Insights into Carbon Utilization and Element Cycling Functions of Hydrothermarchaeota in Hydrothermal Sediment.</title>
        <authorList>
            <person name="Zhou Z."/>
            <person name="Liu Y."/>
            <person name="Xu W."/>
            <person name="Pan J."/>
            <person name="Luo Z.H."/>
            <person name="Li M."/>
        </authorList>
    </citation>
    <scope>NUCLEOTIDE SEQUENCE [LARGE SCALE GENOMIC DNA]</scope>
    <source>
        <strain evidence="7">SpSt-86</strain>
    </source>
</reference>
<dbReference type="Gene3D" id="3.20.20.70">
    <property type="entry name" value="Aldolase class I"/>
    <property type="match status" value="1"/>
</dbReference>
<gene>
    <name evidence="7" type="ORF">ENW55_05800</name>
</gene>
<keyword evidence="3" id="KW-0949">S-adenosyl-L-methionine</keyword>
<evidence type="ECO:0000256" key="5">
    <source>
        <dbReference type="ARBA" id="ARBA00023004"/>
    </source>
</evidence>
<name>A0A832IAM3_9THEM</name>
<evidence type="ECO:0000256" key="2">
    <source>
        <dbReference type="ARBA" id="ARBA00022485"/>
    </source>
</evidence>
<evidence type="ECO:0000256" key="1">
    <source>
        <dbReference type="ARBA" id="ARBA00001966"/>
    </source>
</evidence>
<dbReference type="GO" id="GO:0004748">
    <property type="term" value="F:ribonucleoside-diphosphate reductase activity, thioredoxin disulfide as acceptor"/>
    <property type="evidence" value="ECO:0007669"/>
    <property type="project" value="TreeGrafter"/>
</dbReference>
<dbReference type="CDD" id="cd01335">
    <property type="entry name" value="Radical_SAM"/>
    <property type="match status" value="1"/>
</dbReference>
<dbReference type="InterPro" id="IPR058240">
    <property type="entry name" value="rSAM_sf"/>
</dbReference>
<dbReference type="SFLD" id="SFLDS00029">
    <property type="entry name" value="Radical_SAM"/>
    <property type="match status" value="1"/>
</dbReference>
<dbReference type="SFLD" id="SFLDG01063">
    <property type="entry name" value="activating_enzymes__group_1"/>
    <property type="match status" value="1"/>
</dbReference>
<evidence type="ECO:0000313" key="7">
    <source>
        <dbReference type="EMBL" id="HGZ79477.1"/>
    </source>
</evidence>
<keyword evidence="6" id="KW-0411">Iron-sulfur</keyword>
<dbReference type="InterPro" id="IPR013785">
    <property type="entry name" value="Aldolase_TIM"/>
</dbReference>
<dbReference type="PANTHER" id="PTHR30352:SF2">
    <property type="entry name" value="ANAEROBIC RIBONUCLEOSIDE-TRIPHOSPHATE REDUCTASE-ACTIVATING PROTEIN"/>
    <property type="match status" value="1"/>
</dbReference>
<dbReference type="Pfam" id="PF13353">
    <property type="entry name" value="Fer4_12"/>
    <property type="match status" value="1"/>
</dbReference>
<accession>A0A832IAM3</accession>
<dbReference type="GO" id="GO:0043365">
    <property type="term" value="F:[formate-C-acetyltransferase]-activating enzyme activity"/>
    <property type="evidence" value="ECO:0007669"/>
    <property type="project" value="InterPro"/>
</dbReference>
<proteinExistence type="predicted"/>
<dbReference type="EMBL" id="DTKQ01000042">
    <property type="protein sequence ID" value="HGZ79477.1"/>
    <property type="molecule type" value="Genomic_DNA"/>
</dbReference>
<dbReference type="SUPFAM" id="SSF102114">
    <property type="entry name" value="Radical SAM enzymes"/>
    <property type="match status" value="1"/>
</dbReference>
<dbReference type="PANTHER" id="PTHR30352">
    <property type="entry name" value="PYRUVATE FORMATE-LYASE-ACTIVATING ENZYME"/>
    <property type="match status" value="1"/>
</dbReference>
<dbReference type="AlphaFoldDB" id="A0A832IAM3"/>
<keyword evidence="4" id="KW-0479">Metal-binding</keyword>
<dbReference type="InterPro" id="IPR034457">
    <property type="entry name" value="Organic_radical-activating"/>
</dbReference>
<evidence type="ECO:0000256" key="3">
    <source>
        <dbReference type="ARBA" id="ARBA00022691"/>
    </source>
</evidence>
<sequence>MAAERILVSLIHHPVYVLGPGRRVGLWTQGCSIRCRGCMSKHAWEFDETKAMSLERVAEILTLYDCERLTISGGEPFDQPEALLKLLKMIRPNFKDILLYTGYRFETIEEKFSDHLELIDAVVDSPFIEGLESDYAYKGSENQRLFVLNPSLRDEYDRWSKLKKQKLLQIKTTENGVFIIGVPYQRDVEKILSNLGMDETRR</sequence>
<comment type="caution">
    <text evidence="7">The sequence shown here is derived from an EMBL/GenBank/DDBJ whole genome shotgun (WGS) entry which is preliminary data.</text>
</comment>
<evidence type="ECO:0000256" key="6">
    <source>
        <dbReference type="ARBA" id="ARBA00023014"/>
    </source>
</evidence>
<dbReference type="GO" id="GO:0051539">
    <property type="term" value="F:4 iron, 4 sulfur cluster binding"/>
    <property type="evidence" value="ECO:0007669"/>
    <property type="project" value="UniProtKB-KW"/>
</dbReference>
<protein>
    <submittedName>
        <fullName evidence="7">Radical SAM protein</fullName>
    </submittedName>
</protein>
<evidence type="ECO:0000256" key="4">
    <source>
        <dbReference type="ARBA" id="ARBA00022723"/>
    </source>
</evidence>
<dbReference type="InterPro" id="IPR007197">
    <property type="entry name" value="rSAM"/>
</dbReference>
<dbReference type="InterPro" id="IPR012837">
    <property type="entry name" value="NrdG"/>
</dbReference>
<keyword evidence="5" id="KW-0408">Iron</keyword>
<dbReference type="GO" id="GO:0046872">
    <property type="term" value="F:metal ion binding"/>
    <property type="evidence" value="ECO:0007669"/>
    <property type="project" value="UniProtKB-KW"/>
</dbReference>
<dbReference type="SFLD" id="SFLDF00299">
    <property type="entry name" value="anaerobic_ribonucleoside-triph"/>
    <property type="match status" value="1"/>
</dbReference>